<feature type="transmembrane region" description="Helical" evidence="1">
    <location>
        <begin position="29"/>
        <end position="51"/>
    </location>
</feature>
<gene>
    <name evidence="2" type="ORF">HDA36_005979</name>
</gene>
<dbReference type="EMBL" id="JACHDB010000002">
    <property type="protein sequence ID" value="MBB5435831.1"/>
    <property type="molecule type" value="Genomic_DNA"/>
</dbReference>
<reference evidence="2 3" key="1">
    <citation type="submission" date="2020-08" db="EMBL/GenBank/DDBJ databases">
        <title>Sequencing the genomes of 1000 actinobacteria strains.</title>
        <authorList>
            <person name="Klenk H.-P."/>
        </authorList>
    </citation>
    <scope>NUCLEOTIDE SEQUENCE [LARGE SCALE GENOMIC DNA]</scope>
    <source>
        <strain evidence="2 3">DSM 44551</strain>
    </source>
</reference>
<organism evidence="2 3">
    <name type="scientific">Nocardiopsis composta</name>
    <dbReference type="NCBI Taxonomy" id="157465"/>
    <lineage>
        <taxon>Bacteria</taxon>
        <taxon>Bacillati</taxon>
        <taxon>Actinomycetota</taxon>
        <taxon>Actinomycetes</taxon>
        <taxon>Streptosporangiales</taxon>
        <taxon>Nocardiopsidaceae</taxon>
        <taxon>Nocardiopsis</taxon>
    </lineage>
</organism>
<sequence length="54" mass="5526">MQDLWAVLLIALGGLLLGGAISTWKNLRLLAAVLAVCAVLAAASGILRLGYFSG</sequence>
<keyword evidence="3" id="KW-1185">Reference proteome</keyword>
<dbReference type="AlphaFoldDB" id="A0A7W8QUE1"/>
<keyword evidence="1" id="KW-1133">Transmembrane helix</keyword>
<dbReference type="Proteomes" id="UP000572635">
    <property type="component" value="Unassembled WGS sequence"/>
</dbReference>
<keyword evidence="1" id="KW-0812">Transmembrane</keyword>
<protein>
    <submittedName>
        <fullName evidence="2">Tellurite resistance protein</fullName>
    </submittedName>
</protein>
<accession>A0A7W8QUE1</accession>
<evidence type="ECO:0000313" key="2">
    <source>
        <dbReference type="EMBL" id="MBB5435831.1"/>
    </source>
</evidence>
<name>A0A7W8QUE1_9ACTN</name>
<dbReference type="RefSeq" id="WP_184398957.1">
    <property type="nucleotide sequence ID" value="NZ_BAAAJD010000072.1"/>
</dbReference>
<evidence type="ECO:0000313" key="3">
    <source>
        <dbReference type="Proteomes" id="UP000572635"/>
    </source>
</evidence>
<proteinExistence type="predicted"/>
<keyword evidence="1" id="KW-0472">Membrane</keyword>
<evidence type="ECO:0000256" key="1">
    <source>
        <dbReference type="SAM" id="Phobius"/>
    </source>
</evidence>
<comment type="caution">
    <text evidence="2">The sequence shown here is derived from an EMBL/GenBank/DDBJ whole genome shotgun (WGS) entry which is preliminary data.</text>
</comment>